<keyword evidence="3" id="KW-0067">ATP-binding</keyword>
<comment type="caution">
    <text evidence="6">The sequence shown here is derived from an EMBL/GenBank/DDBJ whole genome shotgun (WGS) entry which is preliminary data.</text>
</comment>
<dbReference type="InterPro" id="IPR027417">
    <property type="entry name" value="P-loop_NTPase"/>
</dbReference>
<name>A0A415G3X7_9FIRM</name>
<evidence type="ECO:0000313" key="7">
    <source>
        <dbReference type="Proteomes" id="UP000283497"/>
    </source>
</evidence>
<comment type="similarity">
    <text evidence="4">Belongs to the helicase family. DinG subfamily.</text>
</comment>
<dbReference type="InterPro" id="IPR011604">
    <property type="entry name" value="PDDEXK-like_dom_sf"/>
</dbReference>
<sequence length="457" mass="52381">MLSYQKGVVKTSVRHLVEFLFRGGDITTGSSVSASPEAMIEGSRLHRKIQRGQKATYQSEVPLKMEWQEEGYDLVLEGRADGIDKTEVNKDRFSDVDGMNQTESDEEKLQHVIGMNQIESNGEKLTYVDEIKCVYRDVEEIEEADILHLAQAKCYAYMYGVKQDLEKIGVQITYCHLETEQIKRIFYCYTMGELSLWFAEVLDAYRMWAAYYVEAREKRNASIQALQFPFSFRPGQKKMTAIAYQAMENKKHIFLQAPTGVGKTISTLYPALKELGAEKAENIFYLTAKTITRTVAEDTIKLLKKQGLFLSAVTITAKEKICIQEEMQCNPESCERAKGHFDRINEALYALLTAECGISRENILLFAEKYKVCPYELSFEAAVWADCIICDYNYVFDPHVNRKSLIEGSLRQNIYLIDEAHNLLDRAREMYSADIAKSDFKVPKNILRTGTDFYLKS</sequence>
<accession>A0A415G3X7</accession>
<dbReference type="SMART" id="SM00488">
    <property type="entry name" value="DEXDc2"/>
    <property type="match status" value="1"/>
</dbReference>
<dbReference type="InterPro" id="IPR014013">
    <property type="entry name" value="Helic_SF1/SF2_ATP-bd_DinG/Rad3"/>
</dbReference>
<dbReference type="GO" id="GO:0005524">
    <property type="term" value="F:ATP binding"/>
    <property type="evidence" value="ECO:0007669"/>
    <property type="project" value="UniProtKB-KW"/>
</dbReference>
<feature type="domain" description="Helicase ATP-binding" evidence="5">
    <location>
        <begin position="222"/>
        <end position="457"/>
    </location>
</feature>
<dbReference type="InterPro" id="IPR010614">
    <property type="entry name" value="RAD3-like_helicase_DEAD"/>
</dbReference>
<dbReference type="GO" id="GO:0003678">
    <property type="term" value="F:DNA helicase activity"/>
    <property type="evidence" value="ECO:0007669"/>
    <property type="project" value="InterPro"/>
</dbReference>
<dbReference type="Gene3D" id="3.40.50.300">
    <property type="entry name" value="P-loop containing nucleotide triphosphate hydrolases"/>
    <property type="match status" value="1"/>
</dbReference>
<evidence type="ECO:0000259" key="5">
    <source>
        <dbReference type="PROSITE" id="PS51193"/>
    </source>
</evidence>
<gene>
    <name evidence="6" type="ORF">DW068_14485</name>
</gene>
<organism evidence="6 7">
    <name type="scientific">Anaerobutyricum hallii</name>
    <dbReference type="NCBI Taxonomy" id="39488"/>
    <lineage>
        <taxon>Bacteria</taxon>
        <taxon>Bacillati</taxon>
        <taxon>Bacillota</taxon>
        <taxon>Clostridia</taxon>
        <taxon>Lachnospirales</taxon>
        <taxon>Lachnospiraceae</taxon>
        <taxon>Anaerobutyricum</taxon>
    </lineage>
</organism>
<keyword evidence="1" id="KW-0547">Nucleotide-binding</keyword>
<dbReference type="PANTHER" id="PTHR11472">
    <property type="entry name" value="DNA REPAIR DEAD HELICASE RAD3/XP-D SUBFAMILY MEMBER"/>
    <property type="match status" value="1"/>
</dbReference>
<dbReference type="GO" id="GO:0003677">
    <property type="term" value="F:DNA binding"/>
    <property type="evidence" value="ECO:0007669"/>
    <property type="project" value="InterPro"/>
</dbReference>
<dbReference type="Proteomes" id="UP000283497">
    <property type="component" value="Unassembled WGS sequence"/>
</dbReference>
<reference evidence="6 7" key="1">
    <citation type="submission" date="2018-08" db="EMBL/GenBank/DDBJ databases">
        <title>A genome reference for cultivated species of the human gut microbiota.</title>
        <authorList>
            <person name="Zou Y."/>
            <person name="Xue W."/>
            <person name="Luo G."/>
        </authorList>
    </citation>
    <scope>NUCLEOTIDE SEQUENCE [LARGE SCALE GENOMIC DNA]</scope>
    <source>
        <strain evidence="6 7">AF45-14BH</strain>
    </source>
</reference>
<evidence type="ECO:0000256" key="2">
    <source>
        <dbReference type="ARBA" id="ARBA00022801"/>
    </source>
</evidence>
<evidence type="ECO:0000256" key="1">
    <source>
        <dbReference type="ARBA" id="ARBA00022741"/>
    </source>
</evidence>
<dbReference type="InterPro" id="IPR045028">
    <property type="entry name" value="DinG/Rad3-like"/>
</dbReference>
<protein>
    <recommendedName>
        <fullName evidence="5">Helicase ATP-binding domain-containing protein</fullName>
    </recommendedName>
</protein>
<dbReference type="SUPFAM" id="SSF52540">
    <property type="entry name" value="P-loop containing nucleoside triphosphate hydrolases"/>
    <property type="match status" value="1"/>
</dbReference>
<dbReference type="PANTHER" id="PTHR11472:SF34">
    <property type="entry name" value="REGULATOR OF TELOMERE ELONGATION HELICASE 1"/>
    <property type="match status" value="1"/>
</dbReference>
<keyword evidence="2" id="KW-0378">Hydrolase</keyword>
<dbReference type="RefSeq" id="WP_118315139.1">
    <property type="nucleotide sequence ID" value="NZ_QRNJ01000075.1"/>
</dbReference>
<dbReference type="Gene3D" id="3.90.320.10">
    <property type="match status" value="1"/>
</dbReference>
<evidence type="ECO:0000256" key="3">
    <source>
        <dbReference type="ARBA" id="ARBA00022840"/>
    </source>
</evidence>
<evidence type="ECO:0000313" key="6">
    <source>
        <dbReference type="EMBL" id="RHK34568.1"/>
    </source>
</evidence>
<evidence type="ECO:0000256" key="4">
    <source>
        <dbReference type="ARBA" id="ARBA00038058"/>
    </source>
</evidence>
<dbReference type="GO" id="GO:0016818">
    <property type="term" value="F:hydrolase activity, acting on acid anhydrides, in phosphorus-containing anhydrides"/>
    <property type="evidence" value="ECO:0007669"/>
    <property type="project" value="InterPro"/>
</dbReference>
<dbReference type="Pfam" id="PF06733">
    <property type="entry name" value="DEAD_2"/>
    <property type="match status" value="1"/>
</dbReference>
<dbReference type="AlphaFoldDB" id="A0A415G3X7"/>
<dbReference type="InterPro" id="IPR006554">
    <property type="entry name" value="Helicase-like_DEXD_c2"/>
</dbReference>
<dbReference type="PROSITE" id="PS51193">
    <property type="entry name" value="HELICASE_ATP_BIND_2"/>
    <property type="match status" value="1"/>
</dbReference>
<dbReference type="EMBL" id="QRNJ01000075">
    <property type="protein sequence ID" value="RHK34568.1"/>
    <property type="molecule type" value="Genomic_DNA"/>
</dbReference>
<proteinExistence type="inferred from homology"/>